<comment type="caution">
    <text evidence="2">The sequence shown here is derived from an EMBL/GenBank/DDBJ whole genome shotgun (WGS) entry which is preliminary data.</text>
</comment>
<dbReference type="EMBL" id="BOOO01000009">
    <property type="protein sequence ID" value="GII28554.1"/>
    <property type="molecule type" value="Genomic_DNA"/>
</dbReference>
<proteinExistence type="predicted"/>
<dbReference type="AlphaFoldDB" id="A0A8J3TM10"/>
<name>A0A8J3TM10_9ACTN</name>
<keyword evidence="3" id="KW-1185">Reference proteome</keyword>
<accession>A0A8J3TM10</accession>
<feature type="region of interest" description="Disordered" evidence="1">
    <location>
        <begin position="1"/>
        <end position="21"/>
    </location>
</feature>
<gene>
    <name evidence="2" type="ORF">Pmi06nite_19960</name>
</gene>
<protein>
    <submittedName>
        <fullName evidence="2">Uncharacterized protein</fullName>
    </submittedName>
</protein>
<evidence type="ECO:0000313" key="2">
    <source>
        <dbReference type="EMBL" id="GII28554.1"/>
    </source>
</evidence>
<feature type="region of interest" description="Disordered" evidence="1">
    <location>
        <begin position="78"/>
        <end position="102"/>
    </location>
</feature>
<feature type="compositionally biased region" description="Basic residues" evidence="1">
    <location>
        <begin position="84"/>
        <end position="102"/>
    </location>
</feature>
<organism evidence="2 3">
    <name type="scientific">Planotetraspora mira</name>
    <dbReference type="NCBI Taxonomy" id="58121"/>
    <lineage>
        <taxon>Bacteria</taxon>
        <taxon>Bacillati</taxon>
        <taxon>Actinomycetota</taxon>
        <taxon>Actinomycetes</taxon>
        <taxon>Streptosporangiales</taxon>
        <taxon>Streptosporangiaceae</taxon>
        <taxon>Planotetraspora</taxon>
    </lineage>
</organism>
<dbReference type="Proteomes" id="UP000650628">
    <property type="component" value="Unassembled WGS sequence"/>
</dbReference>
<sequence>MAGHTPDELSTRTSTSVPATRQVRRVGVRIYLSVGPGNPPPTDFTIESLTAQRSPTGPVAAISPALMSLDRMIRLPGAAEAARRPIRLHPPRTGRSPRRGRD</sequence>
<feature type="compositionally biased region" description="Basic and acidic residues" evidence="1">
    <location>
        <begin position="1"/>
        <end position="10"/>
    </location>
</feature>
<reference evidence="2 3" key="1">
    <citation type="submission" date="2021-01" db="EMBL/GenBank/DDBJ databases">
        <title>Whole genome shotgun sequence of Planotetraspora mira NBRC 15435.</title>
        <authorList>
            <person name="Komaki H."/>
            <person name="Tamura T."/>
        </authorList>
    </citation>
    <scope>NUCLEOTIDE SEQUENCE [LARGE SCALE GENOMIC DNA]</scope>
    <source>
        <strain evidence="2 3">NBRC 15435</strain>
    </source>
</reference>
<evidence type="ECO:0000313" key="3">
    <source>
        <dbReference type="Proteomes" id="UP000650628"/>
    </source>
</evidence>
<evidence type="ECO:0000256" key="1">
    <source>
        <dbReference type="SAM" id="MobiDB-lite"/>
    </source>
</evidence>